<dbReference type="InterPro" id="IPR037066">
    <property type="entry name" value="Plug_dom_sf"/>
</dbReference>
<evidence type="ECO:0000256" key="7">
    <source>
        <dbReference type="ARBA" id="ARBA00023077"/>
    </source>
</evidence>
<dbReference type="Proteomes" id="UP000196655">
    <property type="component" value="Unassembled WGS sequence"/>
</dbReference>
<evidence type="ECO:0000256" key="5">
    <source>
        <dbReference type="ARBA" id="ARBA00022729"/>
    </source>
</evidence>
<evidence type="ECO:0000256" key="4">
    <source>
        <dbReference type="ARBA" id="ARBA00022692"/>
    </source>
</evidence>
<dbReference type="RefSeq" id="WP_088150341.1">
    <property type="nucleotide sequence ID" value="NZ_NHON01000010.1"/>
</dbReference>
<keyword evidence="5 12" id="KW-0732">Signal</keyword>
<feature type="signal peptide" evidence="12">
    <location>
        <begin position="1"/>
        <end position="22"/>
    </location>
</feature>
<keyword evidence="16" id="KW-1185">Reference proteome</keyword>
<keyword evidence="4 10" id="KW-0812">Transmembrane</keyword>
<dbReference type="InterPro" id="IPR036942">
    <property type="entry name" value="Beta-barrel_TonB_sf"/>
</dbReference>
<keyword evidence="7 11" id="KW-0798">TonB box</keyword>
<dbReference type="InterPro" id="IPR000531">
    <property type="entry name" value="Beta-barrel_TonB"/>
</dbReference>
<keyword evidence="15" id="KW-0675">Receptor</keyword>
<keyword evidence="2 10" id="KW-0813">Transport</keyword>
<organism evidence="15 16">
    <name type="scientific">Inquilinus limosus</name>
    <dbReference type="NCBI Taxonomy" id="171674"/>
    <lineage>
        <taxon>Bacteria</taxon>
        <taxon>Pseudomonadati</taxon>
        <taxon>Pseudomonadota</taxon>
        <taxon>Alphaproteobacteria</taxon>
        <taxon>Rhodospirillales</taxon>
        <taxon>Rhodospirillaceae</taxon>
        <taxon>Inquilinus</taxon>
    </lineage>
</organism>
<evidence type="ECO:0000256" key="3">
    <source>
        <dbReference type="ARBA" id="ARBA00022452"/>
    </source>
</evidence>
<evidence type="ECO:0000259" key="14">
    <source>
        <dbReference type="Pfam" id="PF07715"/>
    </source>
</evidence>
<reference evidence="16" key="1">
    <citation type="submission" date="2017-05" db="EMBL/GenBank/DDBJ databases">
        <authorList>
            <person name="Macchi M."/>
            <person name="Festa S."/>
            <person name="Coppotelli B.M."/>
            <person name="Morelli I.S."/>
        </authorList>
    </citation>
    <scope>NUCLEOTIDE SEQUENCE [LARGE SCALE GENOMIC DNA]</scope>
    <source>
        <strain evidence="16">I</strain>
    </source>
</reference>
<dbReference type="PROSITE" id="PS52016">
    <property type="entry name" value="TONB_DEPENDENT_REC_3"/>
    <property type="match status" value="1"/>
</dbReference>
<evidence type="ECO:0000256" key="2">
    <source>
        <dbReference type="ARBA" id="ARBA00022448"/>
    </source>
</evidence>
<dbReference type="EMBL" id="NHON01000010">
    <property type="protein sequence ID" value="OWJ67772.1"/>
    <property type="molecule type" value="Genomic_DNA"/>
</dbReference>
<gene>
    <name evidence="15" type="ORF">BWR60_07250</name>
</gene>
<keyword evidence="9 10" id="KW-0998">Cell outer membrane</keyword>
<dbReference type="AlphaFoldDB" id="A0A211ZR62"/>
<evidence type="ECO:0000256" key="8">
    <source>
        <dbReference type="ARBA" id="ARBA00023136"/>
    </source>
</evidence>
<dbReference type="Pfam" id="PF07715">
    <property type="entry name" value="Plug"/>
    <property type="match status" value="1"/>
</dbReference>
<proteinExistence type="inferred from homology"/>
<evidence type="ECO:0000256" key="10">
    <source>
        <dbReference type="PROSITE-ProRule" id="PRU01360"/>
    </source>
</evidence>
<evidence type="ECO:0000256" key="9">
    <source>
        <dbReference type="ARBA" id="ARBA00023237"/>
    </source>
</evidence>
<dbReference type="Pfam" id="PF00593">
    <property type="entry name" value="TonB_dep_Rec_b-barrel"/>
    <property type="match status" value="1"/>
</dbReference>
<evidence type="ECO:0000256" key="12">
    <source>
        <dbReference type="SAM" id="SignalP"/>
    </source>
</evidence>
<accession>A0A211ZR62</accession>
<dbReference type="SUPFAM" id="SSF56935">
    <property type="entry name" value="Porins"/>
    <property type="match status" value="1"/>
</dbReference>
<sequence length="629" mass="67656">MPVSSRCVLALLAAGISMPAEGQEAGLTLPPIVVTANRTPTPAAEVGSAVTVITRQELEDRQVRQLSDALRQVPGVAVNRTGPAGQTTQIRIRGSESNQTLVLIDGIEVNDPSSESEFDFAHLMADDIERIEVLRGPQSALYGSDAIGGVVNIVTRRGEGPAAGAASVEGGGYGTLRAHASVSGGNDDLDYLIGAAGLRTDGASAARTGSEADGTRNGTVYTKIGLHPSELVDIDVVGRYTRFNTDLDGFAGGVGAIDSKDDVDGSSFLGRIQGRLKLLDGRWEHIVGLSYTDDSRDYRDGDDIVTASYRGKTTRVDYQTNLTLDSEAVLPAEHRLTFAVDHEEQQADSDSGFSAFSRRIGATGLVGQYQLGLADSLFLTGSVRHDLNDLFRDTTTWRLTAAWQIESTGTKLRASYGTGVKNPTLFELYGFTNTYRGNPDLKPEHAEGWDAGFDQQLWGDRVVLDATYFEQRISDLIVGSGQGSANLPGTATARGVELGLSVTPVDDLTIRASYTYTDAEDATGAELVRRPRNLASLNVNYRFLEGAATVNLGVDYNGRQKDLAFDEAYNSSPVTLDGYTLVNLAASYQVNDRIQLYGRIDNLLDEDYEEVWTYGSLRRAGTLGMKVSF</sequence>
<dbReference type="GO" id="GO:0015889">
    <property type="term" value="P:cobalamin transport"/>
    <property type="evidence" value="ECO:0007669"/>
    <property type="project" value="TreeGrafter"/>
</dbReference>
<evidence type="ECO:0000256" key="6">
    <source>
        <dbReference type="ARBA" id="ARBA00023065"/>
    </source>
</evidence>
<dbReference type="InterPro" id="IPR012910">
    <property type="entry name" value="Plug_dom"/>
</dbReference>
<evidence type="ECO:0000259" key="13">
    <source>
        <dbReference type="Pfam" id="PF00593"/>
    </source>
</evidence>
<dbReference type="Gene3D" id="2.170.130.10">
    <property type="entry name" value="TonB-dependent receptor, plug domain"/>
    <property type="match status" value="1"/>
</dbReference>
<feature type="domain" description="TonB-dependent receptor-like beta-barrel" evidence="13">
    <location>
        <begin position="239"/>
        <end position="603"/>
    </location>
</feature>
<keyword evidence="3 10" id="KW-1134">Transmembrane beta strand</keyword>
<comment type="subcellular location">
    <subcellularLocation>
        <location evidence="1 10">Cell outer membrane</location>
        <topology evidence="1 10">Multi-pass membrane protein</topology>
    </subcellularLocation>
</comment>
<name>A0A211ZR62_9PROT</name>
<dbReference type="PANTHER" id="PTHR30069:SF53">
    <property type="entry name" value="COLICIN I RECEPTOR-RELATED"/>
    <property type="match status" value="1"/>
</dbReference>
<keyword evidence="8 10" id="KW-0472">Membrane</keyword>
<evidence type="ECO:0000313" key="16">
    <source>
        <dbReference type="Proteomes" id="UP000196655"/>
    </source>
</evidence>
<evidence type="ECO:0000256" key="11">
    <source>
        <dbReference type="RuleBase" id="RU003357"/>
    </source>
</evidence>
<dbReference type="Gene3D" id="2.40.170.20">
    <property type="entry name" value="TonB-dependent receptor, beta-barrel domain"/>
    <property type="match status" value="1"/>
</dbReference>
<dbReference type="CDD" id="cd01347">
    <property type="entry name" value="ligand_gated_channel"/>
    <property type="match status" value="1"/>
</dbReference>
<keyword evidence="6" id="KW-0406">Ion transport</keyword>
<dbReference type="OrthoDB" id="9760333at2"/>
<protein>
    <submittedName>
        <fullName evidence="15">Outer membrane cobalamin receptor protein BtuB</fullName>
    </submittedName>
</protein>
<dbReference type="GO" id="GO:0006811">
    <property type="term" value="P:monoatomic ion transport"/>
    <property type="evidence" value="ECO:0007669"/>
    <property type="project" value="UniProtKB-KW"/>
</dbReference>
<feature type="chain" id="PRO_5012148748" evidence="12">
    <location>
        <begin position="23"/>
        <end position="629"/>
    </location>
</feature>
<dbReference type="InterPro" id="IPR039426">
    <property type="entry name" value="TonB-dep_rcpt-like"/>
</dbReference>
<evidence type="ECO:0000256" key="1">
    <source>
        <dbReference type="ARBA" id="ARBA00004571"/>
    </source>
</evidence>
<feature type="domain" description="TonB-dependent receptor plug" evidence="14">
    <location>
        <begin position="44"/>
        <end position="150"/>
    </location>
</feature>
<comment type="caution">
    <text evidence="15">The sequence shown here is derived from an EMBL/GenBank/DDBJ whole genome shotgun (WGS) entry which is preliminary data.</text>
</comment>
<dbReference type="PANTHER" id="PTHR30069">
    <property type="entry name" value="TONB-DEPENDENT OUTER MEMBRANE RECEPTOR"/>
    <property type="match status" value="1"/>
</dbReference>
<dbReference type="GO" id="GO:0009279">
    <property type="term" value="C:cell outer membrane"/>
    <property type="evidence" value="ECO:0007669"/>
    <property type="project" value="UniProtKB-SubCell"/>
</dbReference>
<dbReference type="STRING" id="1122125.GCA_000423185_00567"/>
<comment type="similarity">
    <text evidence="10 11">Belongs to the TonB-dependent receptor family.</text>
</comment>
<evidence type="ECO:0000313" key="15">
    <source>
        <dbReference type="EMBL" id="OWJ67772.1"/>
    </source>
</evidence>